<evidence type="ECO:0000256" key="9">
    <source>
        <dbReference type="RuleBase" id="RU003357"/>
    </source>
</evidence>
<dbReference type="InterPro" id="IPR039426">
    <property type="entry name" value="TonB-dep_rcpt-like"/>
</dbReference>
<accession>A0AA40XX65</accession>
<dbReference type="Gene3D" id="2.170.130.10">
    <property type="entry name" value="TonB-dependent receptor, plug domain"/>
    <property type="match status" value="1"/>
</dbReference>
<dbReference type="GO" id="GO:0009279">
    <property type="term" value="C:cell outer membrane"/>
    <property type="evidence" value="ECO:0007669"/>
    <property type="project" value="UniProtKB-SubCell"/>
</dbReference>
<evidence type="ECO:0000256" key="10">
    <source>
        <dbReference type="SAM" id="SignalP"/>
    </source>
</evidence>
<evidence type="ECO:0000256" key="4">
    <source>
        <dbReference type="ARBA" id="ARBA00022692"/>
    </source>
</evidence>
<dbReference type="PANTHER" id="PTHR47234">
    <property type="match status" value="1"/>
</dbReference>
<evidence type="ECO:0000313" key="14">
    <source>
        <dbReference type="Proteomes" id="UP000616785"/>
    </source>
</evidence>
<comment type="caution">
    <text evidence="13">The sequence shown here is derived from an EMBL/GenBank/DDBJ whole genome shotgun (WGS) entry which is preliminary data.</text>
</comment>
<evidence type="ECO:0000256" key="7">
    <source>
        <dbReference type="ARBA" id="ARBA00023237"/>
    </source>
</evidence>
<keyword evidence="3 8" id="KW-1134">Transmembrane beta strand</keyword>
<protein>
    <submittedName>
        <fullName evidence="13">TonB-dependent receptor</fullName>
    </submittedName>
</protein>
<keyword evidence="13" id="KW-0675">Receptor</keyword>
<keyword evidence="2 8" id="KW-0813">Transport</keyword>
<dbReference type="Proteomes" id="UP000616785">
    <property type="component" value="Unassembled WGS sequence"/>
</dbReference>
<feature type="chain" id="PRO_5041233993" evidence="10">
    <location>
        <begin position="31"/>
        <end position="960"/>
    </location>
</feature>
<dbReference type="Gene3D" id="2.40.170.20">
    <property type="entry name" value="TonB-dependent receptor, beta-barrel domain"/>
    <property type="match status" value="1"/>
</dbReference>
<evidence type="ECO:0000259" key="11">
    <source>
        <dbReference type="Pfam" id="PF00593"/>
    </source>
</evidence>
<evidence type="ECO:0000313" key="13">
    <source>
        <dbReference type="EMBL" id="MBH1640395.1"/>
    </source>
</evidence>
<dbReference type="Pfam" id="PF00593">
    <property type="entry name" value="TonB_dep_Rec_b-barrel"/>
    <property type="match status" value="1"/>
</dbReference>
<evidence type="ECO:0000256" key="5">
    <source>
        <dbReference type="ARBA" id="ARBA00023077"/>
    </source>
</evidence>
<feature type="domain" description="TonB-dependent receptor plug" evidence="12">
    <location>
        <begin position="68"/>
        <end position="187"/>
    </location>
</feature>
<evidence type="ECO:0000256" key="1">
    <source>
        <dbReference type="ARBA" id="ARBA00004571"/>
    </source>
</evidence>
<evidence type="ECO:0000256" key="6">
    <source>
        <dbReference type="ARBA" id="ARBA00023136"/>
    </source>
</evidence>
<evidence type="ECO:0000256" key="3">
    <source>
        <dbReference type="ARBA" id="ARBA00022452"/>
    </source>
</evidence>
<comment type="subcellular location">
    <subcellularLocation>
        <location evidence="1 8">Cell outer membrane</location>
        <topology evidence="1 8">Multi-pass membrane protein</topology>
    </subcellularLocation>
</comment>
<evidence type="ECO:0000256" key="8">
    <source>
        <dbReference type="PROSITE-ProRule" id="PRU01360"/>
    </source>
</evidence>
<dbReference type="InterPro" id="IPR000531">
    <property type="entry name" value="Beta-barrel_TonB"/>
</dbReference>
<gene>
    <name evidence="13" type="ORF">I5U57_13155</name>
</gene>
<dbReference type="InterPro" id="IPR037066">
    <property type="entry name" value="Plug_dom_sf"/>
</dbReference>
<dbReference type="AlphaFoldDB" id="A0AA40XX65"/>
<dbReference type="Pfam" id="PF07715">
    <property type="entry name" value="Plug"/>
    <property type="match status" value="1"/>
</dbReference>
<name>A0AA40XX65_STEMA</name>
<dbReference type="EMBL" id="JADUNO010000043">
    <property type="protein sequence ID" value="MBH1640395.1"/>
    <property type="molecule type" value="Genomic_DNA"/>
</dbReference>
<keyword evidence="4 8" id="KW-0812">Transmembrane</keyword>
<reference evidence="13" key="1">
    <citation type="submission" date="2020-11" db="EMBL/GenBank/DDBJ databases">
        <title>Enhanced detection system for hospital associated transmission using whole genome sequencing surveillance.</title>
        <authorList>
            <person name="Harrison L.H."/>
            <person name="Van Tyne D."/>
            <person name="Marsh J.W."/>
            <person name="Griffith M.P."/>
            <person name="Snyder D.J."/>
            <person name="Cooper V.S."/>
            <person name="Mustapha M."/>
        </authorList>
    </citation>
    <scope>NUCLEOTIDE SEQUENCE</scope>
    <source>
        <strain evidence="13">STEN00092</strain>
    </source>
</reference>
<proteinExistence type="inferred from homology"/>
<organism evidence="13 14">
    <name type="scientific">Stenotrophomonas maltophilia</name>
    <name type="common">Pseudomonas maltophilia</name>
    <name type="synonym">Xanthomonas maltophilia</name>
    <dbReference type="NCBI Taxonomy" id="40324"/>
    <lineage>
        <taxon>Bacteria</taxon>
        <taxon>Pseudomonadati</taxon>
        <taxon>Pseudomonadota</taxon>
        <taxon>Gammaproteobacteria</taxon>
        <taxon>Lysobacterales</taxon>
        <taxon>Lysobacteraceae</taxon>
        <taxon>Stenotrophomonas</taxon>
        <taxon>Stenotrophomonas maltophilia group</taxon>
    </lineage>
</organism>
<dbReference type="InterPro" id="IPR012910">
    <property type="entry name" value="Plug_dom"/>
</dbReference>
<feature type="signal peptide" evidence="10">
    <location>
        <begin position="1"/>
        <end position="30"/>
    </location>
</feature>
<keyword evidence="6 8" id="KW-0472">Membrane</keyword>
<feature type="domain" description="TonB-dependent receptor-like beta-barrel" evidence="11">
    <location>
        <begin position="371"/>
        <end position="918"/>
    </location>
</feature>
<evidence type="ECO:0000256" key="2">
    <source>
        <dbReference type="ARBA" id="ARBA00022448"/>
    </source>
</evidence>
<dbReference type="PROSITE" id="PS52016">
    <property type="entry name" value="TONB_DEPENDENT_REC_3"/>
    <property type="match status" value="1"/>
</dbReference>
<keyword evidence="5 9" id="KW-0798">TonB box</keyword>
<dbReference type="PANTHER" id="PTHR47234:SF2">
    <property type="entry name" value="TONB-DEPENDENT RECEPTOR"/>
    <property type="match status" value="1"/>
</dbReference>
<comment type="similarity">
    <text evidence="8 9">Belongs to the TonB-dependent receptor family.</text>
</comment>
<keyword evidence="10" id="KW-0732">Signal</keyword>
<evidence type="ECO:0000259" key="12">
    <source>
        <dbReference type="Pfam" id="PF07715"/>
    </source>
</evidence>
<keyword evidence="7 8" id="KW-0998">Cell outer membrane</keyword>
<sequence>MRSTNRLISPSRLPLALAVVACLQAAPVLAQEAAQKEAAASSASPESKKATDLDKVTVTGSLIRRADYETTSPVFTIDTERNATQGQVNVAEFLQKSAIGAAETQITNQFGGFNTNGGTGVQTFSLRGLGANRTLVLLDGQRPGPAGTRGAVGAFDLNVLPTAVLQRAEIVKDGSSSIYGSDAVAGVVNLITKKHFDRPELTVTGRVPTEGGGEVFSASLANGWNFEKGSIVAAVEWYKQNELTRGDRDYFKCAEDLVWDADGNRIDRVDRSIMANTNLGGCQNMLHNVVDVTNNRVTTRYVPSPDGSTVGPFPGYRPRANQTYANGNPIATYEEPNNFLGYGKSHIVNKQERKSVYFATDFGFDSFNWKTQFLYNNRTTDNFQWRQFFPTVRLPGSATATAQPVMPFKSISNTEVDYFYFANKLDGLIKGTDTWAWEVNANYTRSNGKYSTLGIRNSISGDLGRPGAGTTPAANYFDPGYLSGAKVDELIGILGVWANGKTTYDQTTVNAVFSGELFDLPAGALATAVGFEYRNYKIDDRPAPENYDLWGSTTADRTKGDDKVKEAFVEFDIPLLKGLPGVESLSANASGRVFKYDSISGSDNVWKLGLNWQIIPSLRLRGTIGTSYRAPGLYEMYLGNQTGFLAQTQIDPCIRWGESNNTRIQANCGAAGIPADYTAAGNSSATVYTRGGKDGNLTPETSRARSVGLVFTPSFADLSIAIDYFDYEVRDQITSLGASSILQGCYESTTYPNRYCDLLRRNPSTSANANMITEVYAQYLNINRQRTRGWDMTLNWDHEFSFGKFSLDSQITYTVEDTAELFDSAAASGLSSSDRLGDLGRPDLVGNLGLSLKRGDWTYNWLTQYIAQTKDPDLDEKFTYQNRPNSYRDTTLESRFYHTASVSYDQADWQILVGVANVLNTKPPLISSSVYSSRYGNTYPFATQYDYYGRTPFVRLKYKF</sequence>
<dbReference type="InterPro" id="IPR036942">
    <property type="entry name" value="Beta-barrel_TonB_sf"/>
</dbReference>
<dbReference type="SUPFAM" id="SSF56935">
    <property type="entry name" value="Porins"/>
    <property type="match status" value="1"/>
</dbReference>